<feature type="transmembrane region" description="Helical" evidence="6">
    <location>
        <begin position="74"/>
        <end position="92"/>
    </location>
</feature>
<feature type="transmembrane region" description="Helical" evidence="6">
    <location>
        <begin position="196"/>
        <end position="221"/>
    </location>
</feature>
<accession>A0A9P6XAR2</accession>
<evidence type="ECO:0000256" key="1">
    <source>
        <dbReference type="ARBA" id="ARBA00004141"/>
    </source>
</evidence>
<comment type="subcellular location">
    <subcellularLocation>
        <location evidence="1">Membrane</location>
        <topology evidence="1">Multi-pass membrane protein</topology>
    </subcellularLocation>
</comment>
<feature type="transmembrane region" description="Helical" evidence="6">
    <location>
        <begin position="162"/>
        <end position="184"/>
    </location>
</feature>
<evidence type="ECO:0000256" key="3">
    <source>
        <dbReference type="ARBA" id="ARBA00022989"/>
    </source>
</evidence>
<feature type="region of interest" description="Disordered" evidence="5">
    <location>
        <begin position="352"/>
        <end position="374"/>
    </location>
</feature>
<feature type="transmembrane region" description="Helical" evidence="6">
    <location>
        <begin position="264"/>
        <end position="285"/>
    </location>
</feature>
<feature type="compositionally biased region" description="Basic and acidic residues" evidence="5">
    <location>
        <begin position="363"/>
        <end position="374"/>
    </location>
</feature>
<keyword evidence="4 6" id="KW-0472">Membrane</keyword>
<keyword evidence="3 6" id="KW-1133">Transmembrane helix</keyword>
<evidence type="ECO:0000256" key="5">
    <source>
        <dbReference type="SAM" id="MobiDB-lite"/>
    </source>
</evidence>
<feature type="transmembrane region" description="Helical" evidence="6">
    <location>
        <begin position="233"/>
        <end position="252"/>
    </location>
</feature>
<name>A0A9P6XAR2_RHIOR</name>
<dbReference type="SUPFAM" id="SSF103481">
    <property type="entry name" value="Multidrug resistance efflux transporter EmrE"/>
    <property type="match status" value="1"/>
</dbReference>
<dbReference type="PANTHER" id="PTHR12570:SF92">
    <property type="entry name" value="SPICHTHYIN, ISOFORM B"/>
    <property type="match status" value="1"/>
</dbReference>
<dbReference type="OrthoDB" id="6428174at2759"/>
<dbReference type="EMBL" id="JAANQT010000648">
    <property type="protein sequence ID" value="KAG1309367.1"/>
    <property type="molecule type" value="Genomic_DNA"/>
</dbReference>
<evidence type="ECO:0000256" key="2">
    <source>
        <dbReference type="ARBA" id="ARBA00022692"/>
    </source>
</evidence>
<proteinExistence type="predicted"/>
<evidence type="ECO:0008006" key="9">
    <source>
        <dbReference type="Google" id="ProtNLM"/>
    </source>
</evidence>
<feature type="transmembrane region" description="Helical" evidence="6">
    <location>
        <begin position="291"/>
        <end position="312"/>
    </location>
</feature>
<evidence type="ECO:0000313" key="8">
    <source>
        <dbReference type="Proteomes" id="UP000716291"/>
    </source>
</evidence>
<feature type="transmembrane region" description="Helical" evidence="6">
    <location>
        <begin position="25"/>
        <end position="47"/>
    </location>
</feature>
<reference evidence="7" key="1">
    <citation type="journal article" date="2020" name="Microb. Genom.">
        <title>Genetic diversity of clinical and environmental Mucorales isolates obtained from an investigation of mucormycosis cases among solid organ transplant recipients.</title>
        <authorList>
            <person name="Nguyen M.H."/>
            <person name="Kaul D."/>
            <person name="Muto C."/>
            <person name="Cheng S.J."/>
            <person name="Richter R.A."/>
            <person name="Bruno V.M."/>
            <person name="Liu G."/>
            <person name="Beyhan S."/>
            <person name="Sundermann A.J."/>
            <person name="Mounaud S."/>
            <person name="Pasculle A.W."/>
            <person name="Nierman W.C."/>
            <person name="Driscoll E."/>
            <person name="Cumbie R."/>
            <person name="Clancy C.J."/>
            <person name="Dupont C.L."/>
        </authorList>
    </citation>
    <scope>NUCLEOTIDE SEQUENCE</scope>
    <source>
        <strain evidence="7">GL11</strain>
    </source>
</reference>
<evidence type="ECO:0000256" key="4">
    <source>
        <dbReference type="ARBA" id="ARBA00023136"/>
    </source>
</evidence>
<organism evidence="7 8">
    <name type="scientific">Rhizopus oryzae</name>
    <name type="common">Mucormycosis agent</name>
    <name type="synonym">Rhizopus arrhizus var. delemar</name>
    <dbReference type="NCBI Taxonomy" id="64495"/>
    <lineage>
        <taxon>Eukaryota</taxon>
        <taxon>Fungi</taxon>
        <taxon>Fungi incertae sedis</taxon>
        <taxon>Mucoromycota</taxon>
        <taxon>Mucoromycotina</taxon>
        <taxon>Mucoromycetes</taxon>
        <taxon>Mucorales</taxon>
        <taxon>Mucorineae</taxon>
        <taxon>Rhizopodaceae</taxon>
        <taxon>Rhizopus</taxon>
    </lineage>
</organism>
<keyword evidence="2 6" id="KW-0812">Transmembrane</keyword>
<dbReference type="InterPro" id="IPR037185">
    <property type="entry name" value="EmrE-like"/>
</dbReference>
<dbReference type="GO" id="GO:0016020">
    <property type="term" value="C:membrane"/>
    <property type="evidence" value="ECO:0007669"/>
    <property type="project" value="UniProtKB-SubCell"/>
</dbReference>
<evidence type="ECO:0000313" key="7">
    <source>
        <dbReference type="EMBL" id="KAG1309367.1"/>
    </source>
</evidence>
<evidence type="ECO:0000256" key="6">
    <source>
        <dbReference type="SAM" id="Phobius"/>
    </source>
</evidence>
<comment type="caution">
    <text evidence="7">The sequence shown here is derived from an EMBL/GenBank/DDBJ whole genome shotgun (WGS) entry which is preliminary data.</text>
</comment>
<dbReference type="PANTHER" id="PTHR12570">
    <property type="match status" value="1"/>
</dbReference>
<keyword evidence="8" id="KW-1185">Reference proteome</keyword>
<dbReference type="Pfam" id="PF05653">
    <property type="entry name" value="Mg_trans_NIPA"/>
    <property type="match status" value="1"/>
</dbReference>
<feature type="transmembrane region" description="Helical" evidence="6">
    <location>
        <begin position="130"/>
        <end position="147"/>
    </location>
</feature>
<protein>
    <recommendedName>
        <fullName evidence="9">DUF803-domain-containing protein</fullName>
    </recommendedName>
</protein>
<feature type="transmembrane region" description="Helical" evidence="6">
    <location>
        <begin position="98"/>
        <end position="118"/>
    </location>
</feature>
<gene>
    <name evidence="7" type="ORF">G6F64_005363</name>
</gene>
<sequence length="470" mass="51465">MNSSIISQNSTIDPLGLSTDTHGSLYKVIGVTLAIASGIFIGSSFVFKKKGLLQSTEKTGGIAGEGYSYLKSTMWWSGMILMVVGEACNFVAYAFTQAILVTPLGALSVVVSAVLSSIFLKETLSFQGKVGCLQCVLGAIIIVMHAPEQGAADSSIETFKTLMLSVGFLVYAFIAVAVSLFLVFYCAPRWGKSNMLVYICVCSLIGSLSVVFTQGIGGAIVHSFAIENQFTNWFVYLVLALTLITLAVEIIYLNKALNLFNTAIVTPTYYVIFTTLSIISSIVFYRGFDASPVNIVTCVFGFLIICSGVALLQKDRSKDASALLEDNRSDISNNPQQRLLYQSEKYFTSEEDLHDLEGGGETSDMRRVSGREHTAPSLWHRTRNSIDYPVTSSPTQFTDNIKMETINHSNLTINTLSTKESVDILTGNNRRVQDTLDPISTVRLGLKKDEDDDKEGLINSHWDDDKDHLV</sequence>
<dbReference type="InterPro" id="IPR008521">
    <property type="entry name" value="Mg_trans_NIPA"/>
</dbReference>
<dbReference type="Proteomes" id="UP000716291">
    <property type="component" value="Unassembled WGS sequence"/>
</dbReference>
<dbReference type="AlphaFoldDB" id="A0A9P6XAR2"/>
<dbReference type="GO" id="GO:0015095">
    <property type="term" value="F:magnesium ion transmembrane transporter activity"/>
    <property type="evidence" value="ECO:0007669"/>
    <property type="project" value="InterPro"/>
</dbReference>